<feature type="non-terminal residue" evidence="1">
    <location>
        <position position="22"/>
    </location>
</feature>
<protein>
    <submittedName>
        <fullName evidence="1">Uncharacterized protein</fullName>
    </submittedName>
</protein>
<dbReference type="EMBL" id="CAJOBI010312625">
    <property type="protein sequence ID" value="CAF5172200.1"/>
    <property type="molecule type" value="Genomic_DNA"/>
</dbReference>
<accession>A0A8S3GVP1</accession>
<gene>
    <name evidence="1" type="ORF">SMN809_LOCUS66073</name>
</gene>
<evidence type="ECO:0000313" key="1">
    <source>
        <dbReference type="EMBL" id="CAF5172200.1"/>
    </source>
</evidence>
<name>A0A8S3GVP1_9BILA</name>
<evidence type="ECO:0000313" key="2">
    <source>
        <dbReference type="Proteomes" id="UP000676336"/>
    </source>
</evidence>
<dbReference type="AlphaFoldDB" id="A0A8S3GVP1"/>
<organism evidence="1 2">
    <name type="scientific">Rotaria magnacalcarata</name>
    <dbReference type="NCBI Taxonomy" id="392030"/>
    <lineage>
        <taxon>Eukaryota</taxon>
        <taxon>Metazoa</taxon>
        <taxon>Spiralia</taxon>
        <taxon>Gnathifera</taxon>
        <taxon>Rotifera</taxon>
        <taxon>Eurotatoria</taxon>
        <taxon>Bdelloidea</taxon>
        <taxon>Philodinida</taxon>
        <taxon>Philodinidae</taxon>
        <taxon>Rotaria</taxon>
    </lineage>
</organism>
<dbReference type="Proteomes" id="UP000676336">
    <property type="component" value="Unassembled WGS sequence"/>
</dbReference>
<sequence>MARNAVNQAEADGILHRLVNER</sequence>
<proteinExistence type="predicted"/>
<comment type="caution">
    <text evidence="1">The sequence shown here is derived from an EMBL/GenBank/DDBJ whole genome shotgun (WGS) entry which is preliminary data.</text>
</comment>
<reference evidence="1" key="1">
    <citation type="submission" date="2021-02" db="EMBL/GenBank/DDBJ databases">
        <authorList>
            <person name="Nowell W R."/>
        </authorList>
    </citation>
    <scope>NUCLEOTIDE SEQUENCE</scope>
</reference>